<evidence type="ECO:0000256" key="4">
    <source>
        <dbReference type="SAM" id="Phobius"/>
    </source>
</evidence>
<keyword evidence="7" id="KW-1185">Reference proteome</keyword>
<proteinExistence type="inferred from homology"/>
<dbReference type="SMART" id="SM00043">
    <property type="entry name" value="CY"/>
    <property type="match status" value="1"/>
</dbReference>
<dbReference type="EMBL" id="JBBWWR010000010">
    <property type="protein sequence ID" value="KAK8961252.1"/>
    <property type="molecule type" value="Genomic_DNA"/>
</dbReference>
<keyword evidence="4" id="KW-0812">Transmembrane</keyword>
<accession>A0ABR2MBK4</accession>
<dbReference type="PANTHER" id="PTHR47373">
    <property type="entry name" value="CYSTEINE PROTEINASE INHIBITOR 2"/>
    <property type="match status" value="1"/>
</dbReference>
<evidence type="ECO:0000313" key="6">
    <source>
        <dbReference type="EMBL" id="KAK8961252.1"/>
    </source>
</evidence>
<comment type="caution">
    <text evidence="6">The sequence shown here is derived from an EMBL/GenBank/DDBJ whole genome shotgun (WGS) entry which is preliminary data.</text>
</comment>
<protein>
    <submittedName>
        <fullName evidence="6">Cysteine proteinase inhibitor 10</fullName>
    </submittedName>
</protein>
<evidence type="ECO:0000256" key="2">
    <source>
        <dbReference type="ARBA" id="ARBA00022690"/>
    </source>
</evidence>
<dbReference type="Proteomes" id="UP001412067">
    <property type="component" value="Unassembled WGS sequence"/>
</dbReference>
<keyword evidence="2" id="KW-0646">Protease inhibitor</keyword>
<dbReference type="Gene3D" id="3.10.450.10">
    <property type="match status" value="1"/>
</dbReference>
<keyword evidence="4" id="KW-0472">Membrane</keyword>
<reference evidence="6 7" key="1">
    <citation type="journal article" date="2022" name="Nat. Plants">
        <title>Genomes of leafy and leafless Platanthera orchids illuminate the evolution of mycoheterotrophy.</title>
        <authorList>
            <person name="Li M.H."/>
            <person name="Liu K.W."/>
            <person name="Li Z."/>
            <person name="Lu H.C."/>
            <person name="Ye Q.L."/>
            <person name="Zhang D."/>
            <person name="Wang J.Y."/>
            <person name="Li Y.F."/>
            <person name="Zhong Z.M."/>
            <person name="Liu X."/>
            <person name="Yu X."/>
            <person name="Liu D.K."/>
            <person name="Tu X.D."/>
            <person name="Liu B."/>
            <person name="Hao Y."/>
            <person name="Liao X.Y."/>
            <person name="Jiang Y.T."/>
            <person name="Sun W.H."/>
            <person name="Chen J."/>
            <person name="Chen Y.Q."/>
            <person name="Ai Y."/>
            <person name="Zhai J.W."/>
            <person name="Wu S.S."/>
            <person name="Zhou Z."/>
            <person name="Hsiao Y.Y."/>
            <person name="Wu W.L."/>
            <person name="Chen Y.Y."/>
            <person name="Lin Y.F."/>
            <person name="Hsu J.L."/>
            <person name="Li C.Y."/>
            <person name="Wang Z.W."/>
            <person name="Zhao X."/>
            <person name="Zhong W.Y."/>
            <person name="Ma X.K."/>
            <person name="Ma L."/>
            <person name="Huang J."/>
            <person name="Chen G.Z."/>
            <person name="Huang M.Z."/>
            <person name="Huang L."/>
            <person name="Peng D.H."/>
            <person name="Luo Y.B."/>
            <person name="Zou S.Q."/>
            <person name="Chen S.P."/>
            <person name="Lan S."/>
            <person name="Tsai W.C."/>
            <person name="Van de Peer Y."/>
            <person name="Liu Z.J."/>
        </authorList>
    </citation>
    <scope>NUCLEOTIDE SEQUENCE [LARGE SCALE GENOMIC DNA]</scope>
    <source>
        <strain evidence="6">Lor288</strain>
    </source>
</reference>
<feature type="domain" description="Cystatin" evidence="5">
    <location>
        <begin position="88"/>
        <end position="186"/>
    </location>
</feature>
<dbReference type="CDD" id="cd00042">
    <property type="entry name" value="CY"/>
    <property type="match status" value="1"/>
</dbReference>
<gene>
    <name evidence="6" type="ORF">KSP40_PGU008243</name>
</gene>
<evidence type="ECO:0000256" key="1">
    <source>
        <dbReference type="ARBA" id="ARBA00007233"/>
    </source>
</evidence>
<dbReference type="Pfam" id="PF16845">
    <property type="entry name" value="SQAPI"/>
    <property type="match status" value="1"/>
</dbReference>
<organism evidence="6 7">
    <name type="scientific">Platanthera guangdongensis</name>
    <dbReference type="NCBI Taxonomy" id="2320717"/>
    <lineage>
        <taxon>Eukaryota</taxon>
        <taxon>Viridiplantae</taxon>
        <taxon>Streptophyta</taxon>
        <taxon>Embryophyta</taxon>
        <taxon>Tracheophyta</taxon>
        <taxon>Spermatophyta</taxon>
        <taxon>Magnoliopsida</taxon>
        <taxon>Liliopsida</taxon>
        <taxon>Asparagales</taxon>
        <taxon>Orchidaceae</taxon>
        <taxon>Orchidoideae</taxon>
        <taxon>Orchideae</taxon>
        <taxon>Orchidinae</taxon>
        <taxon>Platanthera</taxon>
    </lineage>
</organism>
<evidence type="ECO:0000259" key="5">
    <source>
        <dbReference type="SMART" id="SM00043"/>
    </source>
</evidence>
<dbReference type="PANTHER" id="PTHR47373:SF1">
    <property type="entry name" value="CYSTEINE PROTEINASE INHIBITOR 2"/>
    <property type="match status" value="1"/>
</dbReference>
<keyword evidence="3" id="KW-0789">Thiol protease inhibitor</keyword>
<comment type="similarity">
    <text evidence="1">Belongs to the cystatin family. Phytocystatin subfamily.</text>
</comment>
<evidence type="ECO:0000313" key="7">
    <source>
        <dbReference type="Proteomes" id="UP001412067"/>
    </source>
</evidence>
<keyword evidence="4" id="KW-1133">Transmembrane helix</keyword>
<name>A0ABR2MBK4_9ASPA</name>
<sequence>MSWISSYNKERYTHLIIFPLRPRVAANKSRNVAEFRYSYDVTLRSIIHGVLFPSPAALLILCFLLFIAAAPGSTAAGGRLHNRLDSLKIVGGWTEIPDAGSNKIVRDLGRYSVSEYNRRLAGEAENHLSFSGVVSADRQVVSGVKYRIRVAAVDAGTGDRLSFVAVVVVRPWLRQRDRDLESFTPFADQPDSPLFDLPMSKRQPWHYAGGIIKQF</sequence>
<evidence type="ECO:0000256" key="3">
    <source>
        <dbReference type="ARBA" id="ARBA00022704"/>
    </source>
</evidence>
<feature type="transmembrane region" description="Helical" evidence="4">
    <location>
        <begin position="46"/>
        <end position="70"/>
    </location>
</feature>
<dbReference type="InterPro" id="IPR046350">
    <property type="entry name" value="Cystatin_sf"/>
</dbReference>
<dbReference type="InterPro" id="IPR000010">
    <property type="entry name" value="Cystatin_dom"/>
</dbReference>
<dbReference type="SUPFAM" id="SSF54403">
    <property type="entry name" value="Cystatin/monellin"/>
    <property type="match status" value="1"/>
</dbReference>